<keyword evidence="2" id="KW-1185">Reference proteome</keyword>
<accession>A0A392VVI7</accession>
<name>A0A392VVI7_9FABA</name>
<dbReference type="EMBL" id="LXQA011252199">
    <property type="protein sequence ID" value="MCI90725.1"/>
    <property type="molecule type" value="Genomic_DNA"/>
</dbReference>
<reference evidence="1 2" key="1">
    <citation type="journal article" date="2018" name="Front. Plant Sci.">
        <title>Red Clover (Trifolium pratense) and Zigzag Clover (T. medium) - A Picture of Genomic Similarities and Differences.</title>
        <authorList>
            <person name="Dluhosova J."/>
            <person name="Istvanek J."/>
            <person name="Nedelnik J."/>
            <person name="Repkova J."/>
        </authorList>
    </citation>
    <scope>NUCLEOTIDE SEQUENCE [LARGE SCALE GENOMIC DNA]</scope>
    <source>
        <strain evidence="2">cv. 10/8</strain>
        <tissue evidence="1">Leaf</tissue>
    </source>
</reference>
<organism evidence="1 2">
    <name type="scientific">Trifolium medium</name>
    <dbReference type="NCBI Taxonomy" id="97028"/>
    <lineage>
        <taxon>Eukaryota</taxon>
        <taxon>Viridiplantae</taxon>
        <taxon>Streptophyta</taxon>
        <taxon>Embryophyta</taxon>
        <taxon>Tracheophyta</taxon>
        <taxon>Spermatophyta</taxon>
        <taxon>Magnoliopsida</taxon>
        <taxon>eudicotyledons</taxon>
        <taxon>Gunneridae</taxon>
        <taxon>Pentapetalae</taxon>
        <taxon>rosids</taxon>
        <taxon>fabids</taxon>
        <taxon>Fabales</taxon>
        <taxon>Fabaceae</taxon>
        <taxon>Papilionoideae</taxon>
        <taxon>50 kb inversion clade</taxon>
        <taxon>NPAAA clade</taxon>
        <taxon>Hologalegina</taxon>
        <taxon>IRL clade</taxon>
        <taxon>Trifolieae</taxon>
        <taxon>Trifolium</taxon>
    </lineage>
</organism>
<feature type="non-terminal residue" evidence="1">
    <location>
        <position position="40"/>
    </location>
</feature>
<evidence type="ECO:0000313" key="1">
    <source>
        <dbReference type="EMBL" id="MCI90725.1"/>
    </source>
</evidence>
<dbReference type="AlphaFoldDB" id="A0A392VVI7"/>
<dbReference type="Proteomes" id="UP000265520">
    <property type="component" value="Unassembled WGS sequence"/>
</dbReference>
<comment type="caution">
    <text evidence="1">The sequence shown here is derived from an EMBL/GenBank/DDBJ whole genome shotgun (WGS) entry which is preliminary data.</text>
</comment>
<evidence type="ECO:0000313" key="2">
    <source>
        <dbReference type="Proteomes" id="UP000265520"/>
    </source>
</evidence>
<proteinExistence type="predicted"/>
<sequence>MDESRVRSLAAISGNGVCVFDSGGDERNFGSPTLISVNNH</sequence>
<protein>
    <submittedName>
        <fullName evidence="1">Uncharacterized protein</fullName>
    </submittedName>
</protein>